<sequence length="128" mass="14612">MHANPCTVVQRRVANCRLNDSRVTFKMLQPLLHSYSHSTISCLAHDMSPNFVLLLHCCTKEIIRAISYSNEINVLLIGYLDILILTRIFCPISLHFFSGSTFKKGSLTVLSCINFSHIYFFQAVQPYL</sequence>
<dbReference type="Proteomes" id="UP000091857">
    <property type="component" value="Chromosome 8"/>
</dbReference>
<accession>A0ACB7HD88</accession>
<gene>
    <name evidence="1" type="ORF">MANES_08G116111v8</name>
</gene>
<dbReference type="EMBL" id="CM004394">
    <property type="protein sequence ID" value="KAG8649653.1"/>
    <property type="molecule type" value="Genomic_DNA"/>
</dbReference>
<evidence type="ECO:0000313" key="1">
    <source>
        <dbReference type="EMBL" id="KAG8649653.1"/>
    </source>
</evidence>
<evidence type="ECO:0000313" key="2">
    <source>
        <dbReference type="Proteomes" id="UP000091857"/>
    </source>
</evidence>
<proteinExistence type="predicted"/>
<keyword evidence="2" id="KW-1185">Reference proteome</keyword>
<protein>
    <submittedName>
        <fullName evidence="1">Uncharacterized protein</fullName>
    </submittedName>
</protein>
<name>A0ACB7HD88_MANES</name>
<organism evidence="1 2">
    <name type="scientific">Manihot esculenta</name>
    <name type="common">Cassava</name>
    <name type="synonym">Jatropha manihot</name>
    <dbReference type="NCBI Taxonomy" id="3983"/>
    <lineage>
        <taxon>Eukaryota</taxon>
        <taxon>Viridiplantae</taxon>
        <taxon>Streptophyta</taxon>
        <taxon>Embryophyta</taxon>
        <taxon>Tracheophyta</taxon>
        <taxon>Spermatophyta</taxon>
        <taxon>Magnoliopsida</taxon>
        <taxon>eudicotyledons</taxon>
        <taxon>Gunneridae</taxon>
        <taxon>Pentapetalae</taxon>
        <taxon>rosids</taxon>
        <taxon>fabids</taxon>
        <taxon>Malpighiales</taxon>
        <taxon>Euphorbiaceae</taxon>
        <taxon>Crotonoideae</taxon>
        <taxon>Manihoteae</taxon>
        <taxon>Manihot</taxon>
    </lineage>
</organism>
<comment type="caution">
    <text evidence="1">The sequence shown here is derived from an EMBL/GenBank/DDBJ whole genome shotgun (WGS) entry which is preliminary data.</text>
</comment>
<reference evidence="2" key="1">
    <citation type="journal article" date="2016" name="Nat. Biotechnol.">
        <title>Sequencing wild and cultivated cassava and related species reveals extensive interspecific hybridization and genetic diversity.</title>
        <authorList>
            <person name="Bredeson J.V."/>
            <person name="Lyons J.B."/>
            <person name="Prochnik S.E."/>
            <person name="Wu G.A."/>
            <person name="Ha C.M."/>
            <person name="Edsinger-Gonzales E."/>
            <person name="Grimwood J."/>
            <person name="Schmutz J."/>
            <person name="Rabbi I.Y."/>
            <person name="Egesi C."/>
            <person name="Nauluvula P."/>
            <person name="Lebot V."/>
            <person name="Ndunguru J."/>
            <person name="Mkamilo G."/>
            <person name="Bart R.S."/>
            <person name="Setter T.L."/>
            <person name="Gleadow R.M."/>
            <person name="Kulakow P."/>
            <person name="Ferguson M.E."/>
            <person name="Rounsley S."/>
            <person name="Rokhsar D.S."/>
        </authorList>
    </citation>
    <scope>NUCLEOTIDE SEQUENCE [LARGE SCALE GENOMIC DNA]</scope>
    <source>
        <strain evidence="2">cv. AM560-2</strain>
    </source>
</reference>